<organism evidence="2 3">
    <name type="scientific">Effrenium voratum</name>
    <dbReference type="NCBI Taxonomy" id="2562239"/>
    <lineage>
        <taxon>Eukaryota</taxon>
        <taxon>Sar</taxon>
        <taxon>Alveolata</taxon>
        <taxon>Dinophyceae</taxon>
        <taxon>Suessiales</taxon>
        <taxon>Symbiodiniaceae</taxon>
        <taxon>Effrenium</taxon>
    </lineage>
</organism>
<protein>
    <submittedName>
        <fullName evidence="2">Uncharacterized protein</fullName>
    </submittedName>
</protein>
<accession>A0AA36N0C8</accession>
<gene>
    <name evidence="2" type="ORF">EVOR1521_LOCUS15519</name>
</gene>
<name>A0AA36N0C8_9DINO</name>
<sequence>MVMVSWLEVVAGAVQAVLREKEWRRAFLTTGIMEKQVLKAELEELRQQRAHLRQQIKVNRAQTKDANRRKKKLLKAARQLNVEDLKSLVALKAAD</sequence>
<dbReference type="AlphaFoldDB" id="A0AA36N0C8"/>
<evidence type="ECO:0000313" key="2">
    <source>
        <dbReference type="EMBL" id="CAJ1390006.1"/>
    </source>
</evidence>
<dbReference type="Proteomes" id="UP001178507">
    <property type="component" value="Unassembled WGS sequence"/>
</dbReference>
<evidence type="ECO:0000256" key="1">
    <source>
        <dbReference type="SAM" id="Coils"/>
    </source>
</evidence>
<proteinExistence type="predicted"/>
<keyword evidence="1" id="KW-0175">Coiled coil</keyword>
<feature type="coiled-coil region" evidence="1">
    <location>
        <begin position="28"/>
        <end position="83"/>
    </location>
</feature>
<comment type="caution">
    <text evidence="2">The sequence shown here is derived from an EMBL/GenBank/DDBJ whole genome shotgun (WGS) entry which is preliminary data.</text>
</comment>
<evidence type="ECO:0000313" key="3">
    <source>
        <dbReference type="Proteomes" id="UP001178507"/>
    </source>
</evidence>
<keyword evidence="3" id="KW-1185">Reference proteome</keyword>
<dbReference type="EMBL" id="CAUJNA010001987">
    <property type="protein sequence ID" value="CAJ1390006.1"/>
    <property type="molecule type" value="Genomic_DNA"/>
</dbReference>
<reference evidence="2" key="1">
    <citation type="submission" date="2023-08" db="EMBL/GenBank/DDBJ databases">
        <authorList>
            <person name="Chen Y."/>
            <person name="Shah S."/>
            <person name="Dougan E. K."/>
            <person name="Thang M."/>
            <person name="Chan C."/>
        </authorList>
    </citation>
    <scope>NUCLEOTIDE SEQUENCE</scope>
</reference>